<dbReference type="OrthoDB" id="734129at2759"/>
<sequence length="181" mass="18890">MRDSAGYNGGSSLLWTMSTGSGSCPLDPSPLAPSSLSFTRTGSAQCGQINYVMNNGTSPYQIELIPEIHQRKTLYFATNKFGFIMDLPTGLNVYTQVAITDADGNSGVDQLMTVGTSSDNSCLKAAETVTVGRMSTMYTGSGVSMPSATPTSFLASLTSDRGTVASTGGPERDNEPTGISK</sequence>
<proteinExistence type="predicted"/>
<protein>
    <submittedName>
        <fullName evidence="2">Uncharacterized protein</fullName>
    </submittedName>
</protein>
<dbReference type="AlphaFoldDB" id="A0A8H3DSJ7"/>
<dbReference type="Proteomes" id="UP000663827">
    <property type="component" value="Unassembled WGS sequence"/>
</dbReference>
<name>A0A8H3DSJ7_9AGAM</name>
<gene>
    <name evidence="2" type="ORF">RDB_LOCUS6035</name>
</gene>
<accession>A0A8H3DSJ7</accession>
<comment type="caution">
    <text evidence="2">The sequence shown here is derived from an EMBL/GenBank/DDBJ whole genome shotgun (WGS) entry which is preliminary data.</text>
</comment>
<feature type="region of interest" description="Disordered" evidence="1">
    <location>
        <begin position="160"/>
        <end position="181"/>
    </location>
</feature>
<reference evidence="2" key="1">
    <citation type="submission" date="2021-01" db="EMBL/GenBank/DDBJ databases">
        <authorList>
            <person name="Kaushik A."/>
        </authorList>
    </citation>
    <scope>NUCLEOTIDE SEQUENCE</scope>
    <source>
        <strain evidence="2">AG5</strain>
    </source>
</reference>
<evidence type="ECO:0000256" key="1">
    <source>
        <dbReference type="SAM" id="MobiDB-lite"/>
    </source>
</evidence>
<evidence type="ECO:0000313" key="3">
    <source>
        <dbReference type="Proteomes" id="UP000663827"/>
    </source>
</evidence>
<evidence type="ECO:0000313" key="2">
    <source>
        <dbReference type="EMBL" id="CAE7058212.1"/>
    </source>
</evidence>
<dbReference type="PROSITE" id="PS51257">
    <property type="entry name" value="PROKAR_LIPOPROTEIN"/>
    <property type="match status" value="1"/>
</dbReference>
<organism evidence="2 3">
    <name type="scientific">Rhizoctonia solani</name>
    <dbReference type="NCBI Taxonomy" id="456999"/>
    <lineage>
        <taxon>Eukaryota</taxon>
        <taxon>Fungi</taxon>
        <taxon>Dikarya</taxon>
        <taxon>Basidiomycota</taxon>
        <taxon>Agaricomycotina</taxon>
        <taxon>Agaricomycetes</taxon>
        <taxon>Cantharellales</taxon>
        <taxon>Ceratobasidiaceae</taxon>
        <taxon>Rhizoctonia</taxon>
    </lineage>
</organism>
<dbReference type="EMBL" id="CAJNJQ010000126">
    <property type="protein sequence ID" value="CAE7058212.1"/>
    <property type="molecule type" value="Genomic_DNA"/>
</dbReference>